<name>A0A2N5ISG8_9BIFI</name>
<dbReference type="Pfam" id="PF13354">
    <property type="entry name" value="Beta-lactamase2"/>
    <property type="match status" value="1"/>
</dbReference>
<feature type="compositionally biased region" description="Polar residues" evidence="1">
    <location>
        <begin position="441"/>
        <end position="454"/>
    </location>
</feature>
<organism evidence="5 6">
    <name type="scientific">Bifidobacterium imperatoris</name>
    <dbReference type="NCBI Taxonomy" id="2020965"/>
    <lineage>
        <taxon>Bacteria</taxon>
        <taxon>Bacillati</taxon>
        <taxon>Actinomycetota</taxon>
        <taxon>Actinomycetes</taxon>
        <taxon>Bifidobacteriales</taxon>
        <taxon>Bifidobacteriaceae</taxon>
        <taxon>Bifidobacterium</taxon>
    </lineage>
</organism>
<keyword evidence="2" id="KW-0472">Membrane</keyword>
<dbReference type="InterPro" id="IPR026870">
    <property type="entry name" value="Zinc_ribbon_dom"/>
</dbReference>
<dbReference type="InterPro" id="IPR045155">
    <property type="entry name" value="Beta-lactam_cat"/>
</dbReference>
<evidence type="ECO:0000256" key="1">
    <source>
        <dbReference type="SAM" id="MobiDB-lite"/>
    </source>
</evidence>
<evidence type="ECO:0000313" key="5">
    <source>
        <dbReference type="EMBL" id="PLS24903.1"/>
    </source>
</evidence>
<evidence type="ECO:0000259" key="4">
    <source>
        <dbReference type="Pfam" id="PF13354"/>
    </source>
</evidence>
<dbReference type="AlphaFoldDB" id="A0A2N5ISG8"/>
<reference evidence="5 6" key="1">
    <citation type="submission" date="2017-07" db="EMBL/GenBank/DDBJ databases">
        <title>Bifidobacterium novel species.</title>
        <authorList>
            <person name="Lugli G.A."/>
            <person name="Milani C."/>
            <person name="Duranti S."/>
            <person name="Mangifesta M."/>
        </authorList>
    </citation>
    <scope>NUCLEOTIDE SEQUENCE [LARGE SCALE GENOMIC DNA]</scope>
    <source>
        <strain evidence="5 6">45</strain>
    </source>
</reference>
<dbReference type="SUPFAM" id="SSF56601">
    <property type="entry name" value="beta-lactamase/transpeptidase-like"/>
    <property type="match status" value="1"/>
</dbReference>
<sequence>MGFCGQCGTKLVPGAAFCQQCGSRVESESQPSAPVEQAAATQPDAEQTAVEQPIAAQPTVEQPAAAQPTVEQPAAAQPTESMSPLLPTETAAPEIPVPGMPSDATVPETFAPVMPQTVENNLPPVPLPPRPDSTAGTPAIPSADTPDVPALDTPVDAKTKKCKKIIALVIAAIVVVALVVASVVYVKFRNNTASEAPATTTAKTTKSKKTEKKFSFDSKTLDDIVDAAQPASVAAATADGKAEYSSSKASTSGVASGLYLPVYLAITDNGKKQNDQATELLKNQSNDTANALISQMGGLNAVNNWLKNNGYTHTELQRNYGDTAASQAGKENVTTAEDATNMLTVIERLGLSDLMNLDTQSEGITVPDTMTVHGFHGQGIGGYYNYYFIIKDGDRTITLTVMTQQSKEAAAKLASDLLAEIHKQANPDNKGEGNKNSNNGDTAQNGNDGSNAVTPVQLTQSYTTQFDTVNMITVTKYTFQYPSDWTIGQPEITDLVEIVNLTNARGVTIQYYWGPIQGKFMKHETVTKIADAQFDAPCAQDCRNYQNPGPFMVAQVDGDEGSHLALMPDSYQGAHDFPAYTGYLFESFGYSSFATIDTKGGLTAQEKAEVIAILASLRSAQ</sequence>
<feature type="region of interest" description="Disordered" evidence="1">
    <location>
        <begin position="24"/>
        <end position="108"/>
    </location>
</feature>
<feature type="domain" description="Zinc-ribbon" evidence="3">
    <location>
        <begin position="3"/>
        <end position="24"/>
    </location>
</feature>
<comment type="caution">
    <text evidence="5">The sequence shown here is derived from an EMBL/GenBank/DDBJ whole genome shotgun (WGS) entry which is preliminary data.</text>
</comment>
<evidence type="ECO:0000256" key="2">
    <source>
        <dbReference type="SAM" id="Phobius"/>
    </source>
</evidence>
<evidence type="ECO:0000313" key="6">
    <source>
        <dbReference type="Proteomes" id="UP000234855"/>
    </source>
</evidence>
<protein>
    <submittedName>
        <fullName evidence="5">Beta-lactamase class A-like protein</fullName>
    </submittedName>
</protein>
<gene>
    <name evidence="5" type="ORF">Tam1G_1042</name>
</gene>
<dbReference type="InterPro" id="IPR012338">
    <property type="entry name" value="Beta-lactam/transpept-like"/>
</dbReference>
<feature type="region of interest" description="Disordered" evidence="1">
    <location>
        <begin position="425"/>
        <end position="454"/>
    </location>
</feature>
<evidence type="ECO:0000259" key="3">
    <source>
        <dbReference type="Pfam" id="PF13240"/>
    </source>
</evidence>
<feature type="transmembrane region" description="Helical" evidence="2">
    <location>
        <begin position="165"/>
        <end position="186"/>
    </location>
</feature>
<keyword evidence="2" id="KW-0812">Transmembrane</keyword>
<dbReference type="EMBL" id="NMWV01000012">
    <property type="protein sequence ID" value="PLS24903.1"/>
    <property type="molecule type" value="Genomic_DNA"/>
</dbReference>
<dbReference type="Gene3D" id="3.40.710.10">
    <property type="entry name" value="DD-peptidase/beta-lactamase superfamily"/>
    <property type="match status" value="1"/>
</dbReference>
<dbReference type="GO" id="GO:0008800">
    <property type="term" value="F:beta-lactamase activity"/>
    <property type="evidence" value="ECO:0007669"/>
    <property type="project" value="InterPro"/>
</dbReference>
<feature type="region of interest" description="Disordered" evidence="1">
    <location>
        <begin position="121"/>
        <end position="148"/>
    </location>
</feature>
<dbReference type="Proteomes" id="UP000234855">
    <property type="component" value="Unassembled WGS sequence"/>
</dbReference>
<dbReference type="Pfam" id="PF13240">
    <property type="entry name" value="Zn_Ribbon_1"/>
    <property type="match status" value="1"/>
</dbReference>
<feature type="domain" description="Beta-lactamase class A catalytic" evidence="4">
    <location>
        <begin position="283"/>
        <end position="347"/>
    </location>
</feature>
<keyword evidence="2" id="KW-1133">Transmembrane helix</keyword>
<accession>A0A2N5ISG8</accession>
<dbReference type="GO" id="GO:0030655">
    <property type="term" value="P:beta-lactam antibiotic catabolic process"/>
    <property type="evidence" value="ECO:0007669"/>
    <property type="project" value="InterPro"/>
</dbReference>
<proteinExistence type="predicted"/>